<evidence type="ECO:0000256" key="1">
    <source>
        <dbReference type="SAM" id="MobiDB-lite"/>
    </source>
</evidence>
<accession>A0A6G1CDN9</accession>
<evidence type="ECO:0000313" key="2">
    <source>
        <dbReference type="EMBL" id="KAF0898735.1"/>
    </source>
</evidence>
<feature type="region of interest" description="Disordered" evidence="1">
    <location>
        <begin position="1"/>
        <end position="21"/>
    </location>
</feature>
<organism evidence="2 3">
    <name type="scientific">Oryza meyeriana var. granulata</name>
    <dbReference type="NCBI Taxonomy" id="110450"/>
    <lineage>
        <taxon>Eukaryota</taxon>
        <taxon>Viridiplantae</taxon>
        <taxon>Streptophyta</taxon>
        <taxon>Embryophyta</taxon>
        <taxon>Tracheophyta</taxon>
        <taxon>Spermatophyta</taxon>
        <taxon>Magnoliopsida</taxon>
        <taxon>Liliopsida</taxon>
        <taxon>Poales</taxon>
        <taxon>Poaceae</taxon>
        <taxon>BOP clade</taxon>
        <taxon>Oryzoideae</taxon>
        <taxon>Oryzeae</taxon>
        <taxon>Oryzinae</taxon>
        <taxon>Oryza</taxon>
        <taxon>Oryza meyeriana</taxon>
    </lineage>
</organism>
<dbReference type="AlphaFoldDB" id="A0A6G1CDN9"/>
<proteinExistence type="predicted"/>
<gene>
    <name evidence="2" type="ORF">E2562_009341</name>
</gene>
<reference evidence="2 3" key="1">
    <citation type="submission" date="2019-11" db="EMBL/GenBank/DDBJ databases">
        <title>Whole genome sequence of Oryza granulata.</title>
        <authorList>
            <person name="Li W."/>
        </authorList>
    </citation>
    <scope>NUCLEOTIDE SEQUENCE [LARGE SCALE GENOMIC DNA]</scope>
    <source>
        <strain evidence="3">cv. Menghai</strain>
        <tissue evidence="2">Leaf</tissue>
    </source>
</reference>
<dbReference type="EMBL" id="SPHZ02000009">
    <property type="protein sequence ID" value="KAF0898735.1"/>
    <property type="molecule type" value="Genomic_DNA"/>
</dbReference>
<sequence length="156" mass="16116">MGASRRCCRRRGSSPQRLRCGGGGRGCGEGLRVVKEGERQRVGVTGRESVWAGSSSGWGKQAMSRMWQPSSVRSSQTPRNPHATHSPSRSSATCSAVELALGLATHQLLPAAATGFASDGVCVAAGTAAGFVDVTVGFVAGFTTGTVASAWYVGEW</sequence>
<feature type="compositionally biased region" description="Basic residues" evidence="1">
    <location>
        <begin position="1"/>
        <end position="12"/>
    </location>
</feature>
<evidence type="ECO:0000313" key="3">
    <source>
        <dbReference type="Proteomes" id="UP000479710"/>
    </source>
</evidence>
<protein>
    <submittedName>
        <fullName evidence="2">Uncharacterized protein</fullName>
    </submittedName>
</protein>
<dbReference type="Proteomes" id="UP000479710">
    <property type="component" value="Unassembled WGS sequence"/>
</dbReference>
<comment type="caution">
    <text evidence="2">The sequence shown here is derived from an EMBL/GenBank/DDBJ whole genome shotgun (WGS) entry which is preliminary data.</text>
</comment>
<feature type="region of interest" description="Disordered" evidence="1">
    <location>
        <begin position="52"/>
        <end position="91"/>
    </location>
</feature>
<name>A0A6G1CDN9_9ORYZ</name>
<keyword evidence="3" id="KW-1185">Reference proteome</keyword>
<feature type="compositionally biased region" description="Polar residues" evidence="1">
    <location>
        <begin position="67"/>
        <end position="91"/>
    </location>
</feature>